<name>A0A9D4BBI0_9SAUR</name>
<comment type="subcellular location">
    <subcellularLocation>
        <location evidence="2">Chromosome</location>
    </subcellularLocation>
    <subcellularLocation>
        <location evidence="1">Nucleus</location>
    </subcellularLocation>
</comment>
<keyword evidence="12" id="KW-0234">DNA repair</keyword>
<dbReference type="GO" id="GO:0030893">
    <property type="term" value="C:meiotic cohesin complex"/>
    <property type="evidence" value="ECO:0007669"/>
    <property type="project" value="TreeGrafter"/>
</dbReference>
<keyword evidence="5" id="KW-0158">Chromosome</keyword>
<evidence type="ECO:0000259" key="17">
    <source>
        <dbReference type="SMART" id="SM00968"/>
    </source>
</evidence>
<evidence type="ECO:0000256" key="3">
    <source>
        <dbReference type="ARBA" id="ARBA00005597"/>
    </source>
</evidence>
<dbReference type="GO" id="GO:0005634">
    <property type="term" value="C:nucleus"/>
    <property type="evidence" value="ECO:0007669"/>
    <property type="project" value="UniProtKB-SubCell"/>
</dbReference>
<keyword evidence="11 15" id="KW-0175">Coiled coil</keyword>
<evidence type="ECO:0000256" key="16">
    <source>
        <dbReference type="SAM" id="MobiDB-lite"/>
    </source>
</evidence>
<dbReference type="PANTHER" id="PTHR18937:SF170">
    <property type="entry name" value="STRUCTURAL MAINTENANCE OF CHROMOSOMES PROTEIN 1A"/>
    <property type="match status" value="1"/>
</dbReference>
<reference evidence="18" key="1">
    <citation type="submission" date="2021-09" db="EMBL/GenBank/DDBJ databases">
        <title>The genome of Mauremys mutica provides insights into the evolution of semi-aquatic lifestyle.</title>
        <authorList>
            <person name="Gong S."/>
            <person name="Gao Y."/>
        </authorList>
    </citation>
    <scope>NUCLEOTIDE SEQUENCE</scope>
    <source>
        <strain evidence="18">MM-2020</strain>
        <tissue evidence="18">Muscle</tissue>
    </source>
</reference>
<comment type="similarity">
    <text evidence="3">Belongs to the SMC family. SMC1 subfamily.</text>
</comment>
<keyword evidence="7" id="KW-0547">Nucleotide-binding</keyword>
<feature type="region of interest" description="Disordered" evidence="16">
    <location>
        <begin position="349"/>
        <end position="369"/>
    </location>
</feature>
<feature type="domain" description="SMC hinge" evidence="17">
    <location>
        <begin position="513"/>
        <end position="628"/>
    </location>
</feature>
<evidence type="ECO:0000256" key="2">
    <source>
        <dbReference type="ARBA" id="ARBA00004286"/>
    </source>
</evidence>
<evidence type="ECO:0000256" key="15">
    <source>
        <dbReference type="SAM" id="Coils"/>
    </source>
</evidence>
<dbReference type="Proteomes" id="UP000827986">
    <property type="component" value="Unassembled WGS sequence"/>
</dbReference>
<dbReference type="GO" id="GO:0016887">
    <property type="term" value="F:ATP hydrolysis activity"/>
    <property type="evidence" value="ECO:0007669"/>
    <property type="project" value="InterPro"/>
</dbReference>
<comment type="caution">
    <text evidence="18">The sequence shown here is derived from an EMBL/GenBank/DDBJ whole genome shotgun (WGS) entry which is preliminary data.</text>
</comment>
<evidence type="ECO:0000256" key="9">
    <source>
        <dbReference type="ARBA" id="ARBA00022776"/>
    </source>
</evidence>
<evidence type="ECO:0000256" key="4">
    <source>
        <dbReference type="ARBA" id="ARBA00017530"/>
    </source>
</evidence>
<keyword evidence="8" id="KW-0227">DNA damage</keyword>
<keyword evidence="10" id="KW-0067">ATP-binding</keyword>
<dbReference type="InterPro" id="IPR010935">
    <property type="entry name" value="SMC_hinge"/>
</dbReference>
<evidence type="ECO:0000256" key="7">
    <source>
        <dbReference type="ARBA" id="ARBA00022741"/>
    </source>
</evidence>
<dbReference type="Pfam" id="PF06470">
    <property type="entry name" value="SMC_hinge"/>
    <property type="match status" value="1"/>
</dbReference>
<dbReference type="InterPro" id="IPR003395">
    <property type="entry name" value="RecF/RecN/SMC_N"/>
</dbReference>
<evidence type="ECO:0000256" key="5">
    <source>
        <dbReference type="ARBA" id="ARBA00022454"/>
    </source>
</evidence>
<dbReference type="Gene3D" id="1.20.1060.20">
    <property type="match status" value="1"/>
</dbReference>
<evidence type="ECO:0000256" key="10">
    <source>
        <dbReference type="ARBA" id="ARBA00022840"/>
    </source>
</evidence>
<dbReference type="InterPro" id="IPR024704">
    <property type="entry name" value="SMC"/>
</dbReference>
<dbReference type="GO" id="GO:0007062">
    <property type="term" value="P:sister chromatid cohesion"/>
    <property type="evidence" value="ECO:0007669"/>
    <property type="project" value="InterPro"/>
</dbReference>
<dbReference type="SMART" id="SM00968">
    <property type="entry name" value="SMC_hinge"/>
    <property type="match status" value="1"/>
</dbReference>
<feature type="coiled-coil region" evidence="15">
    <location>
        <begin position="712"/>
        <end position="858"/>
    </location>
</feature>
<keyword evidence="19" id="KW-1185">Reference proteome</keyword>
<evidence type="ECO:0000256" key="14">
    <source>
        <dbReference type="ARBA" id="ARBA00023306"/>
    </source>
</evidence>
<evidence type="ECO:0000256" key="11">
    <source>
        <dbReference type="ARBA" id="ARBA00023054"/>
    </source>
</evidence>
<keyword evidence="14" id="KW-0131">Cell cycle</keyword>
<dbReference type="FunFam" id="3.40.50.300:FF:000564">
    <property type="entry name" value="Structural maintenance of chromosomes 1A"/>
    <property type="match status" value="1"/>
</dbReference>
<feature type="region of interest" description="Disordered" evidence="16">
    <location>
        <begin position="879"/>
        <end position="902"/>
    </location>
</feature>
<evidence type="ECO:0000256" key="1">
    <source>
        <dbReference type="ARBA" id="ARBA00004123"/>
    </source>
</evidence>
<protein>
    <recommendedName>
        <fullName evidence="4">Structural maintenance of chromosomes protein 1A</fullName>
    </recommendedName>
</protein>
<dbReference type="FunFam" id="1.20.1060.20:FF:000001">
    <property type="entry name" value="Structural maintenance of chromosomes 1A"/>
    <property type="match status" value="1"/>
</dbReference>
<dbReference type="GO" id="GO:0003677">
    <property type="term" value="F:DNA binding"/>
    <property type="evidence" value="ECO:0007669"/>
    <property type="project" value="TreeGrafter"/>
</dbReference>
<evidence type="ECO:0000256" key="8">
    <source>
        <dbReference type="ARBA" id="ARBA00022763"/>
    </source>
</evidence>
<dbReference type="CDD" id="cd03275">
    <property type="entry name" value="ABC_SMC1_euk"/>
    <property type="match status" value="1"/>
</dbReference>
<proteinExistence type="inferred from homology"/>
<organism evidence="18 19">
    <name type="scientific">Mauremys mutica</name>
    <name type="common">yellowpond turtle</name>
    <dbReference type="NCBI Taxonomy" id="74926"/>
    <lineage>
        <taxon>Eukaryota</taxon>
        <taxon>Metazoa</taxon>
        <taxon>Chordata</taxon>
        <taxon>Craniata</taxon>
        <taxon>Vertebrata</taxon>
        <taxon>Euteleostomi</taxon>
        <taxon>Archelosauria</taxon>
        <taxon>Testudinata</taxon>
        <taxon>Testudines</taxon>
        <taxon>Cryptodira</taxon>
        <taxon>Durocryptodira</taxon>
        <taxon>Testudinoidea</taxon>
        <taxon>Geoemydidae</taxon>
        <taxon>Geoemydinae</taxon>
        <taxon>Mauremys</taxon>
    </lineage>
</organism>
<dbReference type="GO" id="GO:0005524">
    <property type="term" value="F:ATP binding"/>
    <property type="evidence" value="ECO:0007669"/>
    <property type="project" value="UniProtKB-KW"/>
</dbReference>
<feature type="compositionally biased region" description="Basic and acidic residues" evidence="16">
    <location>
        <begin position="284"/>
        <end position="293"/>
    </location>
</feature>
<evidence type="ECO:0000313" key="19">
    <source>
        <dbReference type="Proteomes" id="UP000827986"/>
    </source>
</evidence>
<evidence type="ECO:0000313" key="18">
    <source>
        <dbReference type="EMBL" id="KAH1188026.1"/>
    </source>
</evidence>
<feature type="region of interest" description="Disordered" evidence="16">
    <location>
        <begin position="284"/>
        <end position="306"/>
    </location>
</feature>
<dbReference type="Gene3D" id="3.40.50.300">
    <property type="entry name" value="P-loop containing nucleotide triphosphate hydrolases"/>
    <property type="match status" value="1"/>
</dbReference>
<accession>A0A9D4BBI0</accession>
<dbReference type="InterPro" id="IPR027417">
    <property type="entry name" value="P-loop_NTPase"/>
</dbReference>
<evidence type="ECO:0000256" key="12">
    <source>
        <dbReference type="ARBA" id="ARBA00023204"/>
    </source>
</evidence>
<dbReference type="SUPFAM" id="SSF75553">
    <property type="entry name" value="Smc hinge domain"/>
    <property type="match status" value="1"/>
</dbReference>
<dbReference type="SUPFAM" id="SSF52540">
    <property type="entry name" value="P-loop containing nucleoside triphosphate hydrolases"/>
    <property type="match status" value="1"/>
</dbReference>
<dbReference type="PANTHER" id="PTHR18937">
    <property type="entry name" value="STRUCTURAL MAINTENANCE OF CHROMOSOMES SMC FAMILY MEMBER"/>
    <property type="match status" value="1"/>
</dbReference>
<keyword evidence="9" id="KW-0498">Mitosis</keyword>
<dbReference type="PIRSF" id="PIRSF005719">
    <property type="entry name" value="SMC"/>
    <property type="match status" value="1"/>
</dbReference>
<dbReference type="GO" id="GO:0006281">
    <property type="term" value="P:DNA repair"/>
    <property type="evidence" value="ECO:0007669"/>
    <property type="project" value="UniProtKB-KW"/>
</dbReference>
<dbReference type="Pfam" id="PF02463">
    <property type="entry name" value="SMC_N"/>
    <property type="match status" value="1"/>
</dbReference>
<dbReference type="AlphaFoldDB" id="A0A9D4BBI0"/>
<dbReference type="GO" id="GO:0051301">
    <property type="term" value="P:cell division"/>
    <property type="evidence" value="ECO:0007669"/>
    <property type="project" value="UniProtKB-KW"/>
</dbReference>
<dbReference type="InterPro" id="IPR036277">
    <property type="entry name" value="SMC_hinge_sf"/>
</dbReference>
<dbReference type="InterPro" id="IPR028468">
    <property type="entry name" value="Smc1_ABC"/>
</dbReference>
<dbReference type="EMBL" id="JAHDVG010000112">
    <property type="protein sequence ID" value="KAH1188026.1"/>
    <property type="molecule type" value="Genomic_DNA"/>
</dbReference>
<dbReference type="Gene3D" id="3.30.70.1620">
    <property type="match status" value="1"/>
</dbReference>
<evidence type="ECO:0000256" key="6">
    <source>
        <dbReference type="ARBA" id="ARBA00022618"/>
    </source>
</evidence>
<gene>
    <name evidence="18" type="ORF">KIL84_012414</name>
</gene>
<keyword evidence="6" id="KW-0132">Cell division</keyword>
<keyword evidence="13" id="KW-0539">Nucleus</keyword>
<evidence type="ECO:0000256" key="13">
    <source>
        <dbReference type="ARBA" id="ARBA00023242"/>
    </source>
</evidence>
<sequence>MGFLKLIEIENFKSYKGRQIIGPFRRFTAIIGPNGSGKSNLMDAISFVLGEKTSNLRVKTLRDLIHGAPVGKPAANRAFVSMVYSEDGAEDRTFARVIVGGSSEYKINNKVVQLSEYSEELEKLGILIKARNFLVFQGAVESIAMKNPKERTALFEEISRSGELAQEYDKRKKEMVKAEEDTQFNYHRKKNIAAERKEAKQEKEEADRYQRLKDEVVRAQVQLQLFKLYHNEAEIEKLNKELGSKNKEIDKDKKRMDKVEDELKDKKKELGKMMREQQQIEKEIKEKDSELNQKRPQYIKAKENTSHKIKKLEAAKKSLQNAQKQYKKRKGDMDELEKEMLSVEKARQEFEERMEEESQSQGRDLTLEENQVKKYHRLKEEASKRAATLAQELEKFNRDQKADQDRLDLEERKKVETEAKIKQKLREIEENQKRIEKLEEYIATSKQSLEEQKKLEGELTEEVELAKRRIDEINKELNQVMEQLGDARIDRQENSRQQRKAEIMESIKRLYPGSVYGRLIDLCQPTQKKYQIAVTKVLGKNMDAIIVDSEKTGRDCIQYIKEQRGEPETFLPLDYLEVKPTDEKLRELKGAKLVIDVIRYEPPHIKKALQYACGNALVCDNTVALDGTLFQKSGVISGGASDLKAKARRWDEKAAKRKEAELRQVQSQAHGLQMRLKYSQSDLEQTKTRHLALNLQEKSKLESELANFGPRINDIKRIIQSREREMKDLKEKMNQVEDEVFEEFCREIGVRNIREFEEEKLKEDQEKVHMWEQTVKKDEAEIEKLKKEEQRHMKIIDETMAQLQDLKNQHLAKKSEVNDKNHEMEEIRKKLGGANKEMTHLQKEVTAIETKLEQKRSDRHNLLQACKMQDIKLPLSKGTMDDISQEEGGAHGEEPVSSSQRTSNMYAREALIEIDYSDLSEDLKVGRAWGTPRRTGLGGGTPVGTDCGTPRHWRSRCGDPARIALRDSPPLEIPLRRPRPDCPAGLPATGDPAAATLPGLPCGTPRHWRSRCGDPARIALRDSPPLEIPPRRPRCGDLARIALRDSPPLGRGGEGSLANQGLHGDDRLVVKWMRVLKFPPSEA</sequence>